<gene>
    <name evidence="4" type="ORF">GLIP_2870</name>
</gene>
<dbReference type="Gene3D" id="2.40.420.20">
    <property type="match status" value="1"/>
</dbReference>
<dbReference type="Proteomes" id="UP000006334">
    <property type="component" value="Unassembled WGS sequence"/>
</dbReference>
<comment type="similarity">
    <text evidence="1">Belongs to the membrane fusion protein (MFP) (TC 8.A.1) family.</text>
</comment>
<dbReference type="GO" id="GO:0015562">
    <property type="term" value="F:efflux transmembrane transporter activity"/>
    <property type="evidence" value="ECO:0007669"/>
    <property type="project" value="TreeGrafter"/>
</dbReference>
<dbReference type="PANTHER" id="PTHR30469:SF12">
    <property type="entry name" value="MULTIDRUG RESISTANCE PROTEIN MDTA"/>
    <property type="match status" value="1"/>
</dbReference>
<keyword evidence="2" id="KW-0175">Coiled coil</keyword>
<dbReference type="Pfam" id="PF25967">
    <property type="entry name" value="RND-MFP_C"/>
    <property type="match status" value="1"/>
</dbReference>
<dbReference type="GO" id="GO:1990281">
    <property type="term" value="C:efflux pump complex"/>
    <property type="evidence" value="ECO:0007669"/>
    <property type="project" value="TreeGrafter"/>
</dbReference>
<evidence type="ECO:0000256" key="1">
    <source>
        <dbReference type="ARBA" id="ARBA00009477"/>
    </source>
</evidence>
<dbReference type="Gene3D" id="1.10.287.470">
    <property type="entry name" value="Helix hairpin bin"/>
    <property type="match status" value="1"/>
</dbReference>
<organism evidence="4 5">
    <name type="scientific">Aliiglaciecola lipolytica E3</name>
    <dbReference type="NCBI Taxonomy" id="1127673"/>
    <lineage>
        <taxon>Bacteria</taxon>
        <taxon>Pseudomonadati</taxon>
        <taxon>Pseudomonadota</taxon>
        <taxon>Gammaproteobacteria</taxon>
        <taxon>Alteromonadales</taxon>
        <taxon>Alteromonadaceae</taxon>
        <taxon>Aliiglaciecola</taxon>
    </lineage>
</organism>
<dbReference type="AlphaFoldDB" id="K6XUZ3"/>
<dbReference type="STRING" id="1127673.GLIP_2870"/>
<sequence length="388" mass="42926">MNNPWIKALLFVVIIVLGIGAMMTISASGQEETENEIIDTRPLVKIVPAESINYQVLIHSFGEVTPLESTNLAAQVSGEVVSWNPKFVAGGLIKRGETLFSIEKDAYEAALLQAEAELTQAQASLIEEQARAEVAKREAKNLPSSQVSDLYLRKPQLLSAQASVKSAQARIKIAQRDLNNCDITAPYDALVIERSIGLGDFVNSGMVAGRLNSIEYAEVLFPIAGFDSAFLPSRLENQEAIVINKGVKTFSRVGKIARDTGVIDQSTRMSHIVVRITDPYGLKSQVPALKFGSYVEVNISGQTLQNVYRLPQDLVTNRQVWVVDKYNKLQPKPVEIIREEGTFFIVKSGLQENDRVVTTVPEYPQKNMEVRLSSEHKEDDLVVQQTNL</sequence>
<dbReference type="EMBL" id="BAEN01000058">
    <property type="protein sequence ID" value="GAC15491.1"/>
    <property type="molecule type" value="Genomic_DNA"/>
</dbReference>
<dbReference type="eggNOG" id="COG0845">
    <property type="taxonomic scope" value="Bacteria"/>
</dbReference>
<comment type="caution">
    <text evidence="4">The sequence shown here is derived from an EMBL/GenBank/DDBJ whole genome shotgun (WGS) entry which is preliminary data.</text>
</comment>
<dbReference type="InterPro" id="IPR006143">
    <property type="entry name" value="RND_pump_MFP"/>
</dbReference>
<dbReference type="Gene3D" id="2.40.50.100">
    <property type="match status" value="1"/>
</dbReference>
<evidence type="ECO:0000313" key="5">
    <source>
        <dbReference type="Proteomes" id="UP000006334"/>
    </source>
</evidence>
<feature type="coiled-coil region" evidence="2">
    <location>
        <begin position="104"/>
        <end position="177"/>
    </location>
</feature>
<dbReference type="NCBIfam" id="TIGR01730">
    <property type="entry name" value="RND_mfp"/>
    <property type="match status" value="1"/>
</dbReference>
<feature type="domain" description="Multidrug resistance protein MdtA-like C-terminal permuted SH3" evidence="3">
    <location>
        <begin position="316"/>
        <end position="358"/>
    </location>
</feature>
<evidence type="ECO:0000259" key="3">
    <source>
        <dbReference type="Pfam" id="PF25967"/>
    </source>
</evidence>
<evidence type="ECO:0000313" key="4">
    <source>
        <dbReference type="EMBL" id="GAC15491.1"/>
    </source>
</evidence>
<protein>
    <recommendedName>
        <fullName evidence="3">Multidrug resistance protein MdtA-like C-terminal permuted SH3 domain-containing protein</fullName>
    </recommendedName>
</protein>
<name>K6XUZ3_9ALTE</name>
<keyword evidence="5" id="KW-1185">Reference proteome</keyword>
<reference evidence="4 5" key="1">
    <citation type="journal article" date="2017" name="Antonie Van Leeuwenhoek">
        <title>Rhizobium rhizosphaerae sp. nov., a novel species isolated from rice rhizosphere.</title>
        <authorList>
            <person name="Zhao J.J."/>
            <person name="Zhang J."/>
            <person name="Zhang R.J."/>
            <person name="Zhang C.W."/>
            <person name="Yin H.Q."/>
            <person name="Zhang X.X."/>
        </authorList>
    </citation>
    <scope>NUCLEOTIDE SEQUENCE [LARGE SCALE GENOMIC DNA]</scope>
    <source>
        <strain evidence="4 5">E3</strain>
    </source>
</reference>
<dbReference type="InterPro" id="IPR058627">
    <property type="entry name" value="MdtA-like_C"/>
</dbReference>
<dbReference type="PANTHER" id="PTHR30469">
    <property type="entry name" value="MULTIDRUG RESISTANCE PROTEIN MDTA"/>
    <property type="match status" value="1"/>
</dbReference>
<dbReference type="RefSeq" id="WP_008845296.1">
    <property type="nucleotide sequence ID" value="NZ_BAEN01000058.1"/>
</dbReference>
<accession>K6XUZ3</accession>
<dbReference type="SUPFAM" id="SSF111369">
    <property type="entry name" value="HlyD-like secretion proteins"/>
    <property type="match status" value="1"/>
</dbReference>
<dbReference type="OrthoDB" id="5730196at2"/>
<dbReference type="Gene3D" id="2.40.30.170">
    <property type="match status" value="1"/>
</dbReference>
<proteinExistence type="inferred from homology"/>
<evidence type="ECO:0000256" key="2">
    <source>
        <dbReference type="SAM" id="Coils"/>
    </source>
</evidence>